<sequence>MRWLVSSDAGFEAAFERLIDRETPAEADVDARVAAIIADVRARGDAAVLEYTRELDRHPAREMAALEVPHTRLKAALDAMPGAQRAALDAAAERITQFAESQKLTDHSYADAHGNRLGQVVRPIERAGIYAPGGKAAYPSSVLMNALPARVAGVGQVVMVSPAPEGVVNDWVLAAAALAGVDRFFTVGGAQAVAALAWGTETIPGVDKIVGPGNAYVAAAKRRVFGRVGIESVAGPSEVLILADGTGDPDWAALDLFAQAEHDEDARALLVSSDAAHLDAVAAAVERLLPDQPRRTIIEASLARHGALIQVADMAEAVALSNRIAPEHLELAVAAPGELLDDIRHAGAVFMGHYSPEAFGDYCAGPNHVLPTGRTARFSSALGVYDFQKRLSIVEAGAPGAARLAPIAAELARGEGLHAHAASAEARGGRDRG</sequence>
<evidence type="ECO:0000256" key="8">
    <source>
        <dbReference type="PIRSR" id="PIRSR000099-2"/>
    </source>
</evidence>
<evidence type="ECO:0000256" key="4">
    <source>
        <dbReference type="ARBA" id="ARBA00023002"/>
    </source>
</evidence>
<accession>A0A423QAT9</accession>
<gene>
    <name evidence="5" type="primary">hisD</name>
    <name evidence="12" type="ORF">SAHL_00535</name>
</gene>
<feature type="active site" description="Proton acceptor" evidence="5 7">
    <location>
        <position position="327"/>
    </location>
</feature>
<feature type="binding site" evidence="5 9">
    <location>
        <position position="415"/>
    </location>
    <ligand>
        <name>substrate</name>
    </ligand>
</feature>
<dbReference type="GO" id="GO:0051287">
    <property type="term" value="F:NAD binding"/>
    <property type="evidence" value="ECO:0007669"/>
    <property type="project" value="InterPro"/>
</dbReference>
<dbReference type="GO" id="GO:0004399">
    <property type="term" value="F:histidinol dehydrogenase activity"/>
    <property type="evidence" value="ECO:0007669"/>
    <property type="project" value="UniProtKB-UniRule"/>
</dbReference>
<dbReference type="Pfam" id="PF00815">
    <property type="entry name" value="Histidinol_dh"/>
    <property type="match status" value="1"/>
</dbReference>
<evidence type="ECO:0000313" key="12">
    <source>
        <dbReference type="EMBL" id="ROO37675.1"/>
    </source>
</evidence>
<evidence type="ECO:0000256" key="1">
    <source>
        <dbReference type="ARBA" id="ARBA00010178"/>
    </source>
</evidence>
<feature type="binding site" evidence="5 9">
    <location>
        <position position="420"/>
    </location>
    <ligand>
        <name>substrate</name>
    </ligand>
</feature>
<evidence type="ECO:0000256" key="11">
    <source>
        <dbReference type="RuleBase" id="RU004175"/>
    </source>
</evidence>
<dbReference type="GO" id="GO:0008270">
    <property type="term" value="F:zinc ion binding"/>
    <property type="evidence" value="ECO:0007669"/>
    <property type="project" value="UniProtKB-UniRule"/>
</dbReference>
<dbReference type="GO" id="GO:0005829">
    <property type="term" value="C:cytosol"/>
    <property type="evidence" value="ECO:0007669"/>
    <property type="project" value="TreeGrafter"/>
</dbReference>
<keyword evidence="5" id="KW-0368">Histidine biosynthesis</keyword>
<evidence type="ECO:0000256" key="7">
    <source>
        <dbReference type="PIRSR" id="PIRSR000099-1"/>
    </source>
</evidence>
<dbReference type="EC" id="1.1.1.23" evidence="5"/>
<feature type="binding site" evidence="5 8">
    <location>
        <position position="130"/>
    </location>
    <ligand>
        <name>NAD(+)</name>
        <dbReference type="ChEBI" id="CHEBI:57540"/>
    </ligand>
</feature>
<organism evidence="12 13">
    <name type="scientific">Salinisphaera orenii YIM 95161</name>
    <dbReference type="NCBI Taxonomy" id="1051139"/>
    <lineage>
        <taxon>Bacteria</taxon>
        <taxon>Pseudomonadati</taxon>
        <taxon>Pseudomonadota</taxon>
        <taxon>Gammaproteobacteria</taxon>
        <taxon>Salinisphaerales</taxon>
        <taxon>Salinisphaeraceae</taxon>
        <taxon>Salinisphaera</taxon>
    </lineage>
</organism>
<dbReference type="RefSeq" id="WP_123589456.1">
    <property type="nucleotide sequence ID" value="NZ_AYKF01000001.1"/>
</dbReference>
<feature type="binding site" evidence="5 9">
    <location>
        <position position="237"/>
    </location>
    <ligand>
        <name>substrate</name>
    </ligand>
</feature>
<evidence type="ECO:0000256" key="10">
    <source>
        <dbReference type="PIRSR" id="PIRSR000099-4"/>
    </source>
</evidence>
<evidence type="ECO:0000256" key="9">
    <source>
        <dbReference type="PIRSR" id="PIRSR000099-3"/>
    </source>
</evidence>
<dbReference type="NCBIfam" id="TIGR00069">
    <property type="entry name" value="hisD"/>
    <property type="match status" value="1"/>
</dbReference>
<protein>
    <recommendedName>
        <fullName evidence="5">Histidinol dehydrogenase</fullName>
        <shortName evidence="5">HDH</shortName>
        <ecNumber evidence="5">1.1.1.23</ecNumber>
    </recommendedName>
</protein>
<feature type="binding site" evidence="5 8">
    <location>
        <position position="214"/>
    </location>
    <ligand>
        <name>NAD(+)</name>
        <dbReference type="ChEBI" id="CHEBI:57540"/>
    </ligand>
</feature>
<dbReference type="InterPro" id="IPR022695">
    <property type="entry name" value="Histidinol_DH_monofunct"/>
</dbReference>
<feature type="binding site" evidence="5 10">
    <location>
        <position position="361"/>
    </location>
    <ligand>
        <name>Zn(2+)</name>
        <dbReference type="ChEBI" id="CHEBI:29105"/>
    </ligand>
</feature>
<dbReference type="EMBL" id="AYKF01000001">
    <property type="protein sequence ID" value="ROO37675.1"/>
    <property type="molecule type" value="Genomic_DNA"/>
</dbReference>
<dbReference type="AlphaFoldDB" id="A0A423QAT9"/>
<evidence type="ECO:0000256" key="5">
    <source>
        <dbReference type="HAMAP-Rule" id="MF_01024"/>
    </source>
</evidence>
<dbReference type="FunFam" id="3.40.50.1980:FF:000026">
    <property type="entry name" value="Histidinol dehydrogenase"/>
    <property type="match status" value="1"/>
</dbReference>
<keyword evidence="3 5" id="KW-0862">Zinc</keyword>
<feature type="binding site" evidence="5 8">
    <location>
        <position position="191"/>
    </location>
    <ligand>
        <name>NAD(+)</name>
        <dbReference type="ChEBI" id="CHEBI:57540"/>
    </ligand>
</feature>
<comment type="caution">
    <text evidence="12">The sequence shown here is derived from an EMBL/GenBank/DDBJ whole genome shotgun (WGS) entry which is preliminary data.</text>
</comment>
<keyword evidence="2 5" id="KW-0479">Metal-binding</keyword>
<dbReference type="PIRSF" id="PIRSF000099">
    <property type="entry name" value="Histidinol_dh"/>
    <property type="match status" value="1"/>
</dbReference>
<comment type="pathway">
    <text evidence="5">Amino-acid biosynthesis; L-histidine biosynthesis; L-histidine from 5-phospho-alpha-D-ribose 1-diphosphate: step 9/9.</text>
</comment>
<dbReference type="FunFam" id="3.40.50.1980:FF:000001">
    <property type="entry name" value="Histidinol dehydrogenase"/>
    <property type="match status" value="1"/>
</dbReference>
<dbReference type="HAMAP" id="MF_01024">
    <property type="entry name" value="HisD"/>
    <property type="match status" value="1"/>
</dbReference>
<comment type="catalytic activity">
    <reaction evidence="5">
        <text>L-histidinol + 2 NAD(+) + H2O = L-histidine + 2 NADH + 3 H(+)</text>
        <dbReference type="Rhea" id="RHEA:20641"/>
        <dbReference type="ChEBI" id="CHEBI:15377"/>
        <dbReference type="ChEBI" id="CHEBI:15378"/>
        <dbReference type="ChEBI" id="CHEBI:57540"/>
        <dbReference type="ChEBI" id="CHEBI:57595"/>
        <dbReference type="ChEBI" id="CHEBI:57699"/>
        <dbReference type="ChEBI" id="CHEBI:57945"/>
        <dbReference type="EC" id="1.1.1.23"/>
    </reaction>
</comment>
<evidence type="ECO:0000256" key="6">
    <source>
        <dbReference type="PIRNR" id="PIRNR000099"/>
    </source>
</evidence>
<evidence type="ECO:0000313" key="13">
    <source>
        <dbReference type="Proteomes" id="UP000285123"/>
    </source>
</evidence>
<name>A0A423QAT9_9GAMM</name>
<evidence type="ECO:0000256" key="3">
    <source>
        <dbReference type="ARBA" id="ARBA00022833"/>
    </source>
</evidence>
<feature type="binding site" evidence="5 10">
    <location>
        <position position="420"/>
    </location>
    <ligand>
        <name>Zn(2+)</name>
        <dbReference type="ChEBI" id="CHEBI:29105"/>
    </ligand>
</feature>
<dbReference type="PRINTS" id="PR00083">
    <property type="entry name" value="HOLDHDRGNASE"/>
</dbReference>
<feature type="binding site" evidence="5 10">
    <location>
        <position position="262"/>
    </location>
    <ligand>
        <name>Zn(2+)</name>
        <dbReference type="ChEBI" id="CHEBI:29105"/>
    </ligand>
</feature>
<dbReference type="UniPathway" id="UPA00031">
    <property type="reaction ID" value="UER00014"/>
</dbReference>
<reference evidence="12 13" key="1">
    <citation type="submission" date="2013-10" db="EMBL/GenBank/DDBJ databases">
        <title>Salinisphaera halophila YIM 95161 Genome Sequencing.</title>
        <authorList>
            <person name="Lai Q."/>
            <person name="Li C."/>
            <person name="Shao Z."/>
        </authorList>
    </citation>
    <scope>NUCLEOTIDE SEQUENCE [LARGE SCALE GENOMIC DNA]</scope>
    <source>
        <strain evidence="12 13">YIM 95161</strain>
    </source>
</reference>
<comment type="cofactor">
    <cofactor evidence="5 10">
        <name>Zn(2+)</name>
        <dbReference type="ChEBI" id="CHEBI:29105"/>
    </cofactor>
    <text evidence="5 10">Binds 1 zinc ion per subunit.</text>
</comment>
<feature type="binding site" evidence="5 9">
    <location>
        <position position="259"/>
    </location>
    <ligand>
        <name>substrate</name>
    </ligand>
</feature>
<dbReference type="InterPro" id="IPR001692">
    <property type="entry name" value="Histidinol_DH_CS"/>
</dbReference>
<keyword evidence="5" id="KW-0028">Amino-acid biosynthesis</keyword>
<dbReference type="CDD" id="cd06572">
    <property type="entry name" value="Histidinol_dh"/>
    <property type="match status" value="1"/>
</dbReference>
<feature type="binding site" evidence="5 9">
    <location>
        <position position="262"/>
    </location>
    <ligand>
        <name>substrate</name>
    </ligand>
</feature>
<comment type="function">
    <text evidence="5">Catalyzes the sequential NAD-dependent oxidations of L-histidinol to L-histidinaldehyde and then to L-histidine.</text>
</comment>
<keyword evidence="5 8" id="KW-0520">NAD</keyword>
<dbReference type="OrthoDB" id="9805269at2"/>
<dbReference type="PANTHER" id="PTHR21256">
    <property type="entry name" value="HISTIDINOL DEHYDROGENASE HDH"/>
    <property type="match status" value="1"/>
</dbReference>
<dbReference type="Proteomes" id="UP000285123">
    <property type="component" value="Unassembled WGS sequence"/>
</dbReference>
<dbReference type="PANTHER" id="PTHR21256:SF2">
    <property type="entry name" value="HISTIDINE BIOSYNTHESIS TRIFUNCTIONAL PROTEIN"/>
    <property type="match status" value="1"/>
</dbReference>
<dbReference type="InterPro" id="IPR016161">
    <property type="entry name" value="Ald_DH/histidinol_DH"/>
</dbReference>
<proteinExistence type="inferred from homology"/>
<dbReference type="GO" id="GO:0000105">
    <property type="term" value="P:L-histidine biosynthetic process"/>
    <property type="evidence" value="ECO:0007669"/>
    <property type="project" value="UniProtKB-UniRule"/>
</dbReference>
<feature type="binding site" evidence="5 10">
    <location>
        <position position="259"/>
    </location>
    <ligand>
        <name>Zn(2+)</name>
        <dbReference type="ChEBI" id="CHEBI:29105"/>
    </ligand>
</feature>
<dbReference type="Gene3D" id="3.40.50.1980">
    <property type="entry name" value="Nitrogenase molybdenum iron protein domain"/>
    <property type="match status" value="2"/>
</dbReference>
<keyword evidence="4 5" id="KW-0560">Oxidoreductase</keyword>
<dbReference type="Gene3D" id="1.20.5.1300">
    <property type="match status" value="1"/>
</dbReference>
<dbReference type="InterPro" id="IPR012131">
    <property type="entry name" value="Hstdl_DH"/>
</dbReference>
<comment type="similarity">
    <text evidence="1 5 6 11">Belongs to the histidinol dehydrogenase family.</text>
</comment>
<feature type="binding site" evidence="5 9">
    <location>
        <position position="361"/>
    </location>
    <ligand>
        <name>substrate</name>
    </ligand>
</feature>
<evidence type="ECO:0000256" key="2">
    <source>
        <dbReference type="ARBA" id="ARBA00022723"/>
    </source>
</evidence>
<feature type="active site" description="Proton acceptor" evidence="5 7">
    <location>
        <position position="328"/>
    </location>
</feature>
<feature type="binding site" evidence="5 9">
    <location>
        <position position="328"/>
    </location>
    <ligand>
        <name>substrate</name>
    </ligand>
</feature>
<dbReference type="PROSITE" id="PS00611">
    <property type="entry name" value="HISOL_DEHYDROGENASE"/>
    <property type="match status" value="1"/>
</dbReference>
<dbReference type="SUPFAM" id="SSF53720">
    <property type="entry name" value="ALDH-like"/>
    <property type="match status" value="1"/>
</dbReference>